<proteinExistence type="predicted"/>
<organism evidence="1 2">
    <name type="scientific">Phaeosphaeria nodorum (strain SN15 / ATCC MYA-4574 / FGSC 10173)</name>
    <name type="common">Glume blotch fungus</name>
    <name type="synonym">Parastagonospora nodorum</name>
    <dbReference type="NCBI Taxonomy" id="321614"/>
    <lineage>
        <taxon>Eukaryota</taxon>
        <taxon>Fungi</taxon>
        <taxon>Dikarya</taxon>
        <taxon>Ascomycota</taxon>
        <taxon>Pezizomycotina</taxon>
        <taxon>Dothideomycetes</taxon>
        <taxon>Pleosporomycetidae</taxon>
        <taxon>Pleosporales</taxon>
        <taxon>Pleosporineae</taxon>
        <taxon>Phaeosphaeriaceae</taxon>
        <taxon>Parastagonospora</taxon>
    </lineage>
</organism>
<dbReference type="AlphaFoldDB" id="A0A7U2I3U4"/>
<dbReference type="Proteomes" id="UP000663193">
    <property type="component" value="Chromosome 9"/>
</dbReference>
<dbReference type="VEuPathDB" id="FungiDB:JI435_436410"/>
<name>A0A7U2I3U4_PHANO</name>
<evidence type="ECO:0000313" key="1">
    <source>
        <dbReference type="EMBL" id="QRC98836.1"/>
    </source>
</evidence>
<evidence type="ECO:0000313" key="2">
    <source>
        <dbReference type="Proteomes" id="UP000663193"/>
    </source>
</evidence>
<protein>
    <submittedName>
        <fullName evidence="1">Uncharacterized protein</fullName>
    </submittedName>
</protein>
<dbReference type="RefSeq" id="XP_001796580.1">
    <property type="nucleotide sequence ID" value="XM_001796528.1"/>
</dbReference>
<accession>A0A7U2I3U4</accession>
<sequence length="85" mass="9446">MVDILVVQRSGQSLLAVADLLQYNAQVPLDSTMLAYTEAEKALKALTGTLSPAKSPMNTHVIEDLQHWLTELIKSLTNTMHREKL</sequence>
<dbReference type="KEGG" id="pno:SNOG_06198"/>
<reference evidence="2" key="1">
    <citation type="journal article" date="2021" name="BMC Genomics">
        <title>Chromosome-level genome assembly and manually-curated proteome of model necrotroph Parastagonospora nodorum Sn15 reveals a genome-wide trove of candidate effector homologs, and redundancy of virulence-related functions within an accessory chromosome.</title>
        <authorList>
            <person name="Bertazzoni S."/>
            <person name="Jones D.A.B."/>
            <person name="Phan H.T."/>
            <person name="Tan K.-C."/>
            <person name="Hane J.K."/>
        </authorList>
    </citation>
    <scope>NUCLEOTIDE SEQUENCE [LARGE SCALE GENOMIC DNA]</scope>
    <source>
        <strain evidence="2">SN15 / ATCC MYA-4574 / FGSC 10173)</strain>
    </source>
</reference>
<dbReference type="EMBL" id="CP069031">
    <property type="protein sequence ID" value="QRC98836.1"/>
    <property type="molecule type" value="Genomic_DNA"/>
</dbReference>
<keyword evidence="2" id="KW-1185">Reference proteome</keyword>
<gene>
    <name evidence="1" type="ORF">JI435_436410</name>
</gene>